<dbReference type="EMBL" id="VANP01000014">
    <property type="protein sequence ID" value="TLP54090.1"/>
    <property type="molecule type" value="Genomic_DNA"/>
</dbReference>
<keyword evidence="1" id="KW-0045">Antibiotic biosynthesis</keyword>
<name>A0A5R8YMJ6_9ACTN</name>
<dbReference type="GO" id="GO:0017000">
    <property type="term" value="P:antibiotic biosynthetic process"/>
    <property type="evidence" value="ECO:0007669"/>
    <property type="project" value="UniProtKB-KW"/>
</dbReference>
<dbReference type="PANTHER" id="PTHR43586">
    <property type="entry name" value="CYSTEINE DESULFURASE"/>
    <property type="match status" value="1"/>
</dbReference>
<evidence type="ECO:0000313" key="4">
    <source>
        <dbReference type="Proteomes" id="UP000309033"/>
    </source>
</evidence>
<dbReference type="Gene3D" id="3.40.640.10">
    <property type="entry name" value="Type I PLP-dependent aspartate aminotransferase-like (Major domain)"/>
    <property type="match status" value="1"/>
</dbReference>
<dbReference type="InterPro" id="IPR000192">
    <property type="entry name" value="Aminotrans_V_dom"/>
</dbReference>
<dbReference type="OrthoDB" id="9808002at2"/>
<comment type="caution">
    <text evidence="3">The sequence shown here is derived from an EMBL/GenBank/DDBJ whole genome shotgun (WGS) entry which is preliminary data.</text>
</comment>
<dbReference type="InterPro" id="IPR015424">
    <property type="entry name" value="PyrdxlP-dep_Trfase"/>
</dbReference>
<protein>
    <submittedName>
        <fullName evidence="3">Aminotransferase class V-fold PLP-dependent enzyme</fullName>
    </submittedName>
</protein>
<dbReference type="Gene3D" id="3.90.1150.10">
    <property type="entry name" value="Aspartate Aminotransferase, domain 1"/>
    <property type="match status" value="1"/>
</dbReference>
<sequence>MLERTVHLSSCSLGARSADLDHALGRMAADMTLGAGAWERFSRQVDRARARFARLIGADADRVAVVPNASVGAYQVASTLGRRRGRHRIVSSTAEFPSISHVWLAQGRDGTEVVHAPCAGKPVDATADGYGDDGAGDWAGDCVADYAALIDERTRLVSVPLVTYAEGRVMPVAEIAAIAHAAGAPVFVDAYQAVGVRPVRVDELGCDFLVAGTMKYLLGLPGLAFLYVRAPGSLGLDPVLTGWFGRVDPFAFDVSLLDFPAAATRFETGTPAVPAAYAANAGFDLVEPLDLTEVRDHVLALTDLAAGGLRERGEQVVLPPRRTRGAHLCLFDPEPESLARFLAEHGVSVSPRGRYVRISCHFYNDAGDVAALCAAVSAYRSKHGSCGGVRVHS</sequence>
<dbReference type="InterPro" id="IPR015421">
    <property type="entry name" value="PyrdxlP-dep_Trfase_major"/>
</dbReference>
<gene>
    <name evidence="3" type="ORF">FED44_28885</name>
</gene>
<feature type="domain" description="Aminotransferase class V" evidence="2">
    <location>
        <begin position="39"/>
        <end position="364"/>
    </location>
</feature>
<dbReference type="Proteomes" id="UP000309033">
    <property type="component" value="Unassembled WGS sequence"/>
</dbReference>
<reference evidence="3" key="1">
    <citation type="submission" date="2019-05" db="EMBL/GenBank/DDBJ databases">
        <title>Isolation, diversity and antifungal activity of Actinobacteria from wheat.</title>
        <authorList>
            <person name="Yu B."/>
        </authorList>
    </citation>
    <scope>NUCLEOTIDE SEQUENCE [LARGE SCALE GENOMIC DNA]</scope>
    <source>
        <strain evidence="3">NEAU-HEGS1-5</strain>
    </source>
</reference>
<dbReference type="GO" id="GO:0008483">
    <property type="term" value="F:transaminase activity"/>
    <property type="evidence" value="ECO:0007669"/>
    <property type="project" value="UniProtKB-KW"/>
</dbReference>
<keyword evidence="3" id="KW-0032">Aminotransferase</keyword>
<dbReference type="PANTHER" id="PTHR43586:SF15">
    <property type="entry name" value="BLR3095 PROTEIN"/>
    <property type="match status" value="1"/>
</dbReference>
<dbReference type="AlphaFoldDB" id="A0A5R8YMJ6"/>
<keyword evidence="3" id="KW-0808">Transferase</keyword>
<evidence type="ECO:0000256" key="1">
    <source>
        <dbReference type="ARBA" id="ARBA00023194"/>
    </source>
</evidence>
<evidence type="ECO:0000259" key="2">
    <source>
        <dbReference type="Pfam" id="PF00266"/>
    </source>
</evidence>
<evidence type="ECO:0000313" key="3">
    <source>
        <dbReference type="EMBL" id="TLP54090.1"/>
    </source>
</evidence>
<dbReference type="InterPro" id="IPR015422">
    <property type="entry name" value="PyrdxlP-dep_Trfase_small"/>
</dbReference>
<dbReference type="SUPFAM" id="SSF53383">
    <property type="entry name" value="PLP-dependent transferases"/>
    <property type="match status" value="1"/>
</dbReference>
<keyword evidence="4" id="KW-1185">Reference proteome</keyword>
<organism evidence="3 4">
    <name type="scientific">Microbispora triticiradicis</name>
    <dbReference type="NCBI Taxonomy" id="2200763"/>
    <lineage>
        <taxon>Bacteria</taxon>
        <taxon>Bacillati</taxon>
        <taxon>Actinomycetota</taxon>
        <taxon>Actinomycetes</taxon>
        <taxon>Streptosporangiales</taxon>
        <taxon>Streptosporangiaceae</taxon>
        <taxon>Microbispora</taxon>
    </lineage>
</organism>
<proteinExistence type="predicted"/>
<accession>A0A5R8YMJ6</accession>
<dbReference type="Pfam" id="PF00266">
    <property type="entry name" value="Aminotran_5"/>
    <property type="match status" value="1"/>
</dbReference>